<evidence type="ECO:0000256" key="4">
    <source>
        <dbReference type="ARBA" id="ARBA00022691"/>
    </source>
</evidence>
<comment type="pathway">
    <text evidence="9">Protein modification; protein lipoylation via endogenous pathway; protein N(6)-(lipoyl)lysine from octanoyl-[acyl-carrier-protein]: step 2/2.</text>
</comment>
<comment type="subcellular location">
    <subcellularLocation>
        <location evidence="9">Cytoplasm</location>
    </subcellularLocation>
</comment>
<evidence type="ECO:0000313" key="12">
    <source>
        <dbReference type="Proteomes" id="UP000694308"/>
    </source>
</evidence>
<dbReference type="GO" id="GO:0046872">
    <property type="term" value="F:metal ion binding"/>
    <property type="evidence" value="ECO:0007669"/>
    <property type="project" value="UniProtKB-KW"/>
</dbReference>
<keyword evidence="3 9" id="KW-0808">Transferase</keyword>
<evidence type="ECO:0000256" key="5">
    <source>
        <dbReference type="ARBA" id="ARBA00022723"/>
    </source>
</evidence>
<dbReference type="FunFam" id="3.20.20.70:FF:000040">
    <property type="entry name" value="Lipoyl synthase"/>
    <property type="match status" value="1"/>
</dbReference>
<dbReference type="SFLD" id="SFLDF00271">
    <property type="entry name" value="lipoyl_synthase"/>
    <property type="match status" value="1"/>
</dbReference>
<dbReference type="GO" id="GO:0009249">
    <property type="term" value="P:protein lipoylation"/>
    <property type="evidence" value="ECO:0007669"/>
    <property type="project" value="UniProtKB-UniRule"/>
</dbReference>
<comment type="similarity">
    <text evidence="9">Belongs to the radical SAM superfamily. Lipoyl synthase family.</text>
</comment>
<accession>A0A949TX01</accession>
<evidence type="ECO:0000259" key="10">
    <source>
        <dbReference type="PROSITE" id="PS51918"/>
    </source>
</evidence>
<feature type="binding site" evidence="9">
    <location>
        <position position="65"/>
    </location>
    <ligand>
        <name>[4Fe-4S] cluster</name>
        <dbReference type="ChEBI" id="CHEBI:49883"/>
        <label>2</label>
        <note>4Fe-4S-S-AdoMet</note>
    </ligand>
</feature>
<dbReference type="NCBIfam" id="NF004019">
    <property type="entry name" value="PRK05481.1"/>
    <property type="match status" value="1"/>
</dbReference>
<keyword evidence="7 9" id="KW-0411">Iron-sulfur</keyword>
<keyword evidence="5 9" id="KW-0479">Metal-binding</keyword>
<feature type="binding site" evidence="9">
    <location>
        <position position="274"/>
    </location>
    <ligand>
        <name>[4Fe-4S] cluster</name>
        <dbReference type="ChEBI" id="CHEBI:49883"/>
        <label>1</label>
    </ligand>
</feature>
<evidence type="ECO:0000256" key="6">
    <source>
        <dbReference type="ARBA" id="ARBA00023004"/>
    </source>
</evidence>
<feature type="binding site" evidence="9">
    <location>
        <position position="68"/>
    </location>
    <ligand>
        <name>[4Fe-4S] cluster</name>
        <dbReference type="ChEBI" id="CHEBI:49883"/>
        <label>2</label>
        <note>4Fe-4S-S-AdoMet</note>
    </ligand>
</feature>
<keyword evidence="4 9" id="KW-0949">S-adenosyl-L-methionine</keyword>
<keyword evidence="6 9" id="KW-0408">Iron</keyword>
<dbReference type="NCBIfam" id="TIGR00510">
    <property type="entry name" value="lipA"/>
    <property type="match status" value="1"/>
</dbReference>
<organism evidence="11 12">
    <name type="scientific">Clostridium thailandense</name>
    <dbReference type="NCBI Taxonomy" id="2794346"/>
    <lineage>
        <taxon>Bacteria</taxon>
        <taxon>Bacillati</taxon>
        <taxon>Bacillota</taxon>
        <taxon>Clostridia</taxon>
        <taxon>Eubacteriales</taxon>
        <taxon>Clostridiaceae</taxon>
        <taxon>Clostridium</taxon>
    </lineage>
</organism>
<evidence type="ECO:0000256" key="8">
    <source>
        <dbReference type="ARBA" id="ARBA00047326"/>
    </source>
</evidence>
<dbReference type="NCBIfam" id="NF009544">
    <property type="entry name" value="PRK12928.1"/>
    <property type="match status" value="1"/>
</dbReference>
<reference evidence="11" key="1">
    <citation type="submission" date="2020-12" db="EMBL/GenBank/DDBJ databases">
        <title>Clostridium thailandense sp. nov., a novel acetogenic bacterium isolated from peat land soil in Thailand.</title>
        <authorList>
            <person name="Chaikitkaew S."/>
            <person name="Birkeland N.K."/>
        </authorList>
    </citation>
    <scope>NUCLEOTIDE SEQUENCE</scope>
    <source>
        <strain evidence="11">PL3</strain>
    </source>
</reference>
<dbReference type="InterPro" id="IPR007197">
    <property type="entry name" value="rSAM"/>
</dbReference>
<dbReference type="GO" id="GO:0005737">
    <property type="term" value="C:cytoplasm"/>
    <property type="evidence" value="ECO:0007669"/>
    <property type="project" value="UniProtKB-SubCell"/>
</dbReference>
<dbReference type="GO" id="GO:0051539">
    <property type="term" value="F:4 iron, 4 sulfur cluster binding"/>
    <property type="evidence" value="ECO:0007669"/>
    <property type="project" value="UniProtKB-UniRule"/>
</dbReference>
<comment type="caution">
    <text evidence="11">The sequence shown here is derived from an EMBL/GenBank/DDBJ whole genome shotgun (WGS) entry which is preliminary data.</text>
</comment>
<comment type="function">
    <text evidence="9">Catalyzes the radical-mediated insertion of two sulfur atoms into the C-6 and C-8 positions of the octanoyl moiety bound to the lipoyl domains of lipoate-dependent enzymes, thereby converting the octanoylated domains into lipoylated derivatives.</text>
</comment>
<keyword evidence="2 9" id="KW-0963">Cytoplasm</keyword>
<protein>
    <recommendedName>
        <fullName evidence="9">Lipoyl synthase</fullName>
        <ecNumber evidence="9">2.8.1.8</ecNumber>
    </recommendedName>
    <alternativeName>
        <fullName evidence="9">Lip-syn</fullName>
        <shortName evidence="9">LS</shortName>
    </alternativeName>
    <alternativeName>
        <fullName evidence="9">Lipoate synthase</fullName>
    </alternativeName>
    <alternativeName>
        <fullName evidence="9">Lipoic acid synthase</fullName>
    </alternativeName>
    <alternativeName>
        <fullName evidence="9">Sulfur insertion protein LipA</fullName>
    </alternativeName>
</protein>
<evidence type="ECO:0000256" key="3">
    <source>
        <dbReference type="ARBA" id="ARBA00022679"/>
    </source>
</evidence>
<dbReference type="SFLD" id="SFLDG01058">
    <property type="entry name" value="lipoyl_synthase_like"/>
    <property type="match status" value="1"/>
</dbReference>
<dbReference type="InterPro" id="IPR006638">
    <property type="entry name" value="Elp3/MiaA/NifB-like_rSAM"/>
</dbReference>
<dbReference type="AlphaFoldDB" id="A0A949TX01"/>
<evidence type="ECO:0000313" key="11">
    <source>
        <dbReference type="EMBL" id="MBV7274073.1"/>
    </source>
</evidence>
<evidence type="ECO:0000256" key="7">
    <source>
        <dbReference type="ARBA" id="ARBA00023014"/>
    </source>
</evidence>
<keyword evidence="1 9" id="KW-0004">4Fe-4S</keyword>
<keyword evidence="12" id="KW-1185">Reference proteome</keyword>
<dbReference type="SFLD" id="SFLDS00029">
    <property type="entry name" value="Radical_SAM"/>
    <property type="match status" value="1"/>
</dbReference>
<sequence length="282" mass="31900">MYKRKPEWLRVKIRGGEISGDVNEVLERYSLNTVCTEANCPNRMECYNKRTATFMILGKNCTRNCTFCNVTKEKPEVVDVSEPANVAKAVEKLNLKHSVITSVTRDDLEDGGAAHFAEVVKEIRKLNDGVTIEVLIPDFKGDKQSLKKVVDVKPDVINHNVETAPSLYKEVRPMAIYERSLELLANVKNMDNSILTKSGFMLGLGETEDDIIGVLKDLREVKCDIVTIGQYLAPSSKHHQVIEYVHPNSFEKYRIMALDMGFKYVSSGPLVRSSYYAEEVFR</sequence>
<dbReference type="PANTHER" id="PTHR10949">
    <property type="entry name" value="LIPOYL SYNTHASE"/>
    <property type="match status" value="1"/>
</dbReference>
<comment type="cofactor">
    <cofactor evidence="9">
        <name>[4Fe-4S] cluster</name>
        <dbReference type="ChEBI" id="CHEBI:49883"/>
    </cofactor>
    <text evidence="9">Binds 2 [4Fe-4S] clusters per subunit. One cluster is coordinated with 3 cysteines and an exchangeable S-adenosyl-L-methionine.</text>
</comment>
<gene>
    <name evidence="9 11" type="primary">lipA</name>
    <name evidence="11" type="ORF">I6U48_14290</name>
</gene>
<feature type="binding site" evidence="9">
    <location>
        <position position="46"/>
    </location>
    <ligand>
        <name>[4Fe-4S] cluster</name>
        <dbReference type="ChEBI" id="CHEBI:49883"/>
        <label>1</label>
    </ligand>
</feature>
<name>A0A949TX01_9CLOT</name>
<dbReference type="CDD" id="cd01335">
    <property type="entry name" value="Radical_SAM"/>
    <property type="match status" value="1"/>
</dbReference>
<feature type="binding site" evidence="9">
    <location>
        <position position="35"/>
    </location>
    <ligand>
        <name>[4Fe-4S] cluster</name>
        <dbReference type="ChEBI" id="CHEBI:49883"/>
        <label>1</label>
    </ligand>
</feature>
<dbReference type="GO" id="GO:0016992">
    <property type="term" value="F:lipoate synthase activity"/>
    <property type="evidence" value="ECO:0007669"/>
    <property type="project" value="UniProtKB-UniRule"/>
</dbReference>
<dbReference type="EC" id="2.8.1.8" evidence="9"/>
<dbReference type="SMART" id="SM00729">
    <property type="entry name" value="Elp3"/>
    <property type="match status" value="1"/>
</dbReference>
<evidence type="ECO:0000256" key="2">
    <source>
        <dbReference type="ARBA" id="ARBA00022490"/>
    </source>
</evidence>
<dbReference type="PIRSF" id="PIRSF005963">
    <property type="entry name" value="Lipoyl_synth"/>
    <property type="match status" value="1"/>
</dbReference>
<dbReference type="PROSITE" id="PS51918">
    <property type="entry name" value="RADICAL_SAM"/>
    <property type="match status" value="1"/>
</dbReference>
<dbReference type="EMBL" id="JAEEGC010000065">
    <property type="protein sequence ID" value="MBV7274073.1"/>
    <property type="molecule type" value="Genomic_DNA"/>
</dbReference>
<feature type="binding site" evidence="9">
    <location>
        <position position="61"/>
    </location>
    <ligand>
        <name>[4Fe-4S] cluster</name>
        <dbReference type="ChEBI" id="CHEBI:49883"/>
        <label>2</label>
        <note>4Fe-4S-S-AdoMet</note>
    </ligand>
</feature>
<dbReference type="RefSeq" id="WP_218321141.1">
    <property type="nucleotide sequence ID" value="NZ_JAEEGC010000065.1"/>
</dbReference>
<evidence type="ECO:0000256" key="9">
    <source>
        <dbReference type="HAMAP-Rule" id="MF_00206"/>
    </source>
</evidence>
<dbReference type="Pfam" id="PF04055">
    <property type="entry name" value="Radical_SAM"/>
    <property type="match status" value="1"/>
</dbReference>
<feature type="domain" description="Radical SAM core" evidence="10">
    <location>
        <begin position="47"/>
        <end position="263"/>
    </location>
</feature>
<dbReference type="InterPro" id="IPR003698">
    <property type="entry name" value="Lipoyl_synth"/>
</dbReference>
<dbReference type="PANTHER" id="PTHR10949:SF0">
    <property type="entry name" value="LIPOYL SYNTHASE, MITOCHONDRIAL"/>
    <property type="match status" value="1"/>
</dbReference>
<comment type="catalytic activity">
    <reaction evidence="8 9">
        <text>[[Fe-S] cluster scaffold protein carrying a second [4Fe-4S](2+) cluster] + N(6)-octanoyl-L-lysyl-[protein] + 2 oxidized [2Fe-2S]-[ferredoxin] + 2 S-adenosyl-L-methionine + 4 H(+) = [[Fe-S] cluster scaffold protein] + N(6)-[(R)-dihydrolipoyl]-L-lysyl-[protein] + 4 Fe(3+) + 2 hydrogen sulfide + 2 5'-deoxyadenosine + 2 L-methionine + 2 reduced [2Fe-2S]-[ferredoxin]</text>
        <dbReference type="Rhea" id="RHEA:16585"/>
        <dbReference type="Rhea" id="RHEA-COMP:9928"/>
        <dbReference type="Rhea" id="RHEA-COMP:10000"/>
        <dbReference type="Rhea" id="RHEA-COMP:10001"/>
        <dbReference type="Rhea" id="RHEA-COMP:10475"/>
        <dbReference type="Rhea" id="RHEA-COMP:14568"/>
        <dbReference type="Rhea" id="RHEA-COMP:14569"/>
        <dbReference type="ChEBI" id="CHEBI:15378"/>
        <dbReference type="ChEBI" id="CHEBI:17319"/>
        <dbReference type="ChEBI" id="CHEBI:29034"/>
        <dbReference type="ChEBI" id="CHEBI:29919"/>
        <dbReference type="ChEBI" id="CHEBI:33722"/>
        <dbReference type="ChEBI" id="CHEBI:33737"/>
        <dbReference type="ChEBI" id="CHEBI:33738"/>
        <dbReference type="ChEBI" id="CHEBI:57844"/>
        <dbReference type="ChEBI" id="CHEBI:59789"/>
        <dbReference type="ChEBI" id="CHEBI:78809"/>
        <dbReference type="ChEBI" id="CHEBI:83100"/>
        <dbReference type="EC" id="2.8.1.8"/>
    </reaction>
</comment>
<dbReference type="HAMAP" id="MF_00206">
    <property type="entry name" value="Lipoyl_synth"/>
    <property type="match status" value="1"/>
</dbReference>
<evidence type="ECO:0000256" key="1">
    <source>
        <dbReference type="ARBA" id="ARBA00022485"/>
    </source>
</evidence>
<proteinExistence type="inferred from homology"/>
<feature type="binding site" evidence="9">
    <location>
        <position position="40"/>
    </location>
    <ligand>
        <name>[4Fe-4S] cluster</name>
        <dbReference type="ChEBI" id="CHEBI:49883"/>
        <label>1</label>
    </ligand>
</feature>
<dbReference type="Proteomes" id="UP000694308">
    <property type="component" value="Unassembled WGS sequence"/>
</dbReference>